<dbReference type="EMBL" id="JAAKGU010000004">
    <property type="protein sequence ID" value="NGM82849.1"/>
    <property type="molecule type" value="Genomic_DNA"/>
</dbReference>
<dbReference type="Proteomes" id="UP000480151">
    <property type="component" value="Unassembled WGS sequence"/>
</dbReference>
<dbReference type="GO" id="GO:0016301">
    <property type="term" value="F:kinase activity"/>
    <property type="evidence" value="ECO:0007669"/>
    <property type="project" value="UniProtKB-KW"/>
</dbReference>
<evidence type="ECO:0000256" key="11">
    <source>
        <dbReference type="ARBA" id="ARBA00030962"/>
    </source>
</evidence>
<dbReference type="InterPro" id="IPR002178">
    <property type="entry name" value="PTS_EIIA_type-2_dom"/>
</dbReference>
<evidence type="ECO:0000256" key="6">
    <source>
        <dbReference type="ARBA" id="ARBA00022679"/>
    </source>
</evidence>
<dbReference type="PROSITE" id="PS00372">
    <property type="entry name" value="PTS_EIIA_TYPE_2_HIS"/>
    <property type="match status" value="1"/>
</dbReference>
<dbReference type="PANTHER" id="PTHR30181">
    <property type="entry name" value="MANNITOL PERMEASE IIC COMPONENT"/>
    <property type="match status" value="1"/>
</dbReference>
<accession>A0A6M1PHD0</accession>
<dbReference type="InterPro" id="IPR016152">
    <property type="entry name" value="PTrfase/Anion_transptr"/>
</dbReference>
<keyword evidence="3" id="KW-0813">Transport</keyword>
<feature type="domain" description="PTS EIIA type-2" evidence="12">
    <location>
        <begin position="2"/>
        <end position="142"/>
    </location>
</feature>
<dbReference type="Pfam" id="PF00359">
    <property type="entry name" value="PTS_EIIA_2"/>
    <property type="match status" value="1"/>
</dbReference>
<dbReference type="SUPFAM" id="SSF55804">
    <property type="entry name" value="Phoshotransferase/anion transport protein"/>
    <property type="match status" value="1"/>
</dbReference>
<evidence type="ECO:0000256" key="5">
    <source>
        <dbReference type="ARBA" id="ARBA00022597"/>
    </source>
</evidence>
<keyword evidence="5 13" id="KW-0762">Sugar transport</keyword>
<evidence type="ECO:0000313" key="14">
    <source>
        <dbReference type="Proteomes" id="UP000480151"/>
    </source>
</evidence>
<evidence type="ECO:0000313" key="13">
    <source>
        <dbReference type="EMBL" id="NGM82849.1"/>
    </source>
</evidence>
<dbReference type="PROSITE" id="PS51094">
    <property type="entry name" value="PTS_EIIA_TYPE_2"/>
    <property type="match status" value="1"/>
</dbReference>
<keyword evidence="6" id="KW-0808">Transferase</keyword>
<sequence length="146" mass="15578">MSILSEDKIVMNAAAKDKYEAIAIAGHLLVEGHHVTEEYVPKMLEREQVVSTYMGGGLAIPHGTKDAKPYIKSTGLSVARFPEGVDFGGDEPAFVVIGIAAAGDDHMEILTNVAMIFTEDDAIERVMNAESAADIIGIFEGGVTQQ</sequence>
<dbReference type="RefSeq" id="WP_025333973.1">
    <property type="nucleotide sequence ID" value="NZ_JAAKGU010000004.1"/>
</dbReference>
<dbReference type="AlphaFoldDB" id="A0A6M1PHD0"/>
<protein>
    <recommendedName>
        <fullName evidence="2">Mannitol-specific phosphotransferase enzyme IIA component</fullName>
    </recommendedName>
    <alternativeName>
        <fullName evidence="10">EIIA</fullName>
    </alternativeName>
    <alternativeName>
        <fullName evidence="11">EIII</fullName>
    </alternativeName>
    <alternativeName>
        <fullName evidence="9">PTS system mannitol-specific EIIA component</fullName>
    </alternativeName>
</protein>
<dbReference type="GO" id="GO:0009401">
    <property type="term" value="P:phosphoenolpyruvate-dependent sugar phosphotransferase system"/>
    <property type="evidence" value="ECO:0007669"/>
    <property type="project" value="UniProtKB-KW"/>
</dbReference>
<evidence type="ECO:0000256" key="9">
    <source>
        <dbReference type="ARBA" id="ARBA00029908"/>
    </source>
</evidence>
<dbReference type="Gene3D" id="3.40.930.10">
    <property type="entry name" value="Mannitol-specific EII, Chain A"/>
    <property type="match status" value="1"/>
</dbReference>
<keyword evidence="4" id="KW-0597">Phosphoprotein</keyword>
<dbReference type="GO" id="GO:0005886">
    <property type="term" value="C:plasma membrane"/>
    <property type="evidence" value="ECO:0007669"/>
    <property type="project" value="TreeGrafter"/>
</dbReference>
<evidence type="ECO:0000256" key="10">
    <source>
        <dbReference type="ARBA" id="ARBA00030956"/>
    </source>
</evidence>
<evidence type="ECO:0000256" key="7">
    <source>
        <dbReference type="ARBA" id="ARBA00022683"/>
    </source>
</evidence>
<dbReference type="PANTHER" id="PTHR30181:SF2">
    <property type="entry name" value="PTS SYSTEM MANNITOL-SPECIFIC EIICBA COMPONENT"/>
    <property type="match status" value="1"/>
</dbReference>
<name>A0A6M1PHD0_9BACL</name>
<keyword evidence="7" id="KW-0598">Phosphotransferase system</keyword>
<evidence type="ECO:0000256" key="3">
    <source>
        <dbReference type="ARBA" id="ARBA00022448"/>
    </source>
</evidence>
<comment type="caution">
    <text evidence="13">The sequence shown here is derived from an EMBL/GenBank/DDBJ whole genome shotgun (WGS) entry which is preliminary data.</text>
</comment>
<evidence type="ECO:0000256" key="2">
    <source>
        <dbReference type="ARBA" id="ARBA00014783"/>
    </source>
</evidence>
<evidence type="ECO:0000256" key="4">
    <source>
        <dbReference type="ARBA" id="ARBA00022553"/>
    </source>
</evidence>
<reference evidence="13 14" key="1">
    <citation type="submission" date="2020-02" db="EMBL/GenBank/DDBJ databases">
        <authorList>
            <person name="Gao J."/>
            <person name="Sun J."/>
        </authorList>
    </citation>
    <scope>NUCLEOTIDE SEQUENCE [LARGE SCALE GENOMIC DNA]</scope>
    <source>
        <strain evidence="13 14">7124</strain>
    </source>
</reference>
<organism evidence="13 14">
    <name type="scientific">Paenibacillus apii</name>
    <dbReference type="NCBI Taxonomy" id="1850370"/>
    <lineage>
        <taxon>Bacteria</taxon>
        <taxon>Bacillati</taxon>
        <taxon>Bacillota</taxon>
        <taxon>Bacilli</taxon>
        <taxon>Bacillales</taxon>
        <taxon>Paenibacillaceae</taxon>
        <taxon>Paenibacillus</taxon>
    </lineage>
</organism>
<evidence type="ECO:0000256" key="8">
    <source>
        <dbReference type="ARBA" id="ARBA00022777"/>
    </source>
</evidence>
<dbReference type="InterPro" id="IPR050893">
    <property type="entry name" value="Sugar_PTS"/>
</dbReference>
<gene>
    <name evidence="13" type="ORF">G5B47_10530</name>
</gene>
<dbReference type="GO" id="GO:0090563">
    <property type="term" value="F:protein-phosphocysteine-sugar phosphotransferase activity"/>
    <property type="evidence" value="ECO:0007669"/>
    <property type="project" value="TreeGrafter"/>
</dbReference>
<proteinExistence type="predicted"/>
<keyword evidence="14" id="KW-1185">Reference proteome</keyword>
<comment type="function">
    <text evidence="1">The phosphoenolpyruvate-dependent sugar phosphotransferase system (sugar PTS), a major carbohydrate active transport system, catalyzes the phosphorylation of incoming sugar substrates concomitantly with their translocation across the cell membrane. The enzyme II CmtAB PTS system is involved in D-mannitol transport.</text>
</comment>
<evidence type="ECO:0000259" key="12">
    <source>
        <dbReference type="PROSITE" id="PS51094"/>
    </source>
</evidence>
<keyword evidence="8" id="KW-0418">Kinase</keyword>
<evidence type="ECO:0000256" key="1">
    <source>
        <dbReference type="ARBA" id="ARBA00002434"/>
    </source>
</evidence>
<dbReference type="CDD" id="cd00211">
    <property type="entry name" value="PTS_IIA_fru"/>
    <property type="match status" value="1"/>
</dbReference>